<feature type="domain" description="Outer membrane protein beta-barrel" evidence="6">
    <location>
        <begin position="35"/>
        <end position="210"/>
    </location>
</feature>
<evidence type="ECO:0000256" key="2">
    <source>
        <dbReference type="ARBA" id="ARBA00022452"/>
    </source>
</evidence>
<reference evidence="7 8" key="1">
    <citation type="journal article" date="2017" name="Int. J. Syst. Evol. Microbiol.">
        <title>Photobacterium alginatilyticum sp. nov., a marine bacterium isolated from bottom seawater.</title>
        <authorList>
            <person name="Wang X."/>
            <person name="Wang Y."/>
            <person name="Yang X."/>
            <person name="Sun H."/>
            <person name="Li B."/>
            <person name="Zhang X.H."/>
        </authorList>
    </citation>
    <scope>NUCLEOTIDE SEQUENCE [LARGE SCALE GENOMIC DNA]</scope>
    <source>
        <strain evidence="7 8">P03D4</strain>
    </source>
</reference>
<dbReference type="InterPro" id="IPR011250">
    <property type="entry name" value="OMP/PagP_B-barrel"/>
</dbReference>
<dbReference type="PANTHER" id="PTHR35892:SF2">
    <property type="entry name" value="OUTER MEMBRANE PROTEIN PAGN"/>
    <property type="match status" value="1"/>
</dbReference>
<name>A0ABW9YFP3_9GAMM</name>
<evidence type="ECO:0000256" key="3">
    <source>
        <dbReference type="ARBA" id="ARBA00022692"/>
    </source>
</evidence>
<dbReference type="InterPro" id="IPR000758">
    <property type="entry name" value="Enterovir_OMP"/>
</dbReference>
<evidence type="ECO:0000256" key="5">
    <source>
        <dbReference type="ARBA" id="ARBA00023136"/>
    </source>
</evidence>
<keyword evidence="5" id="KW-0472">Membrane</keyword>
<dbReference type="EMBL" id="RSEJ01000007">
    <property type="protein sequence ID" value="NBI52617.1"/>
    <property type="molecule type" value="Genomic_DNA"/>
</dbReference>
<dbReference type="PANTHER" id="PTHR35892">
    <property type="entry name" value="OUTER MEMBRANE PROTEIN PAGN-RELATED"/>
    <property type="match status" value="1"/>
</dbReference>
<dbReference type="Pfam" id="PF13505">
    <property type="entry name" value="OMP_b-brl"/>
    <property type="match status" value="1"/>
</dbReference>
<evidence type="ECO:0000256" key="1">
    <source>
        <dbReference type="ARBA" id="ARBA00004571"/>
    </source>
</evidence>
<gene>
    <name evidence="7" type="ORF">EIZ48_08530</name>
</gene>
<evidence type="ECO:0000259" key="6">
    <source>
        <dbReference type="Pfam" id="PF13505"/>
    </source>
</evidence>
<keyword evidence="2" id="KW-1134">Transmembrane beta strand</keyword>
<keyword evidence="3" id="KW-0812">Transmembrane</keyword>
<dbReference type="PROSITE" id="PS00694">
    <property type="entry name" value="ENT_VIR_OMP_1"/>
    <property type="match status" value="1"/>
</dbReference>
<dbReference type="PRINTS" id="PR00316">
    <property type="entry name" value="ENTEROVIROMP"/>
</dbReference>
<dbReference type="Proteomes" id="UP000738517">
    <property type="component" value="Unassembled WGS sequence"/>
</dbReference>
<keyword evidence="4" id="KW-0732">Signal</keyword>
<proteinExistence type="predicted"/>
<sequence length="210" mass="22969">MRIIVNKIRRPLLNFVHNLFVLIDINIMKKTQQIIVALLVALSLPTLAFASEHTIVAGAVKTNVDSASEDLYGFNVKYRYEGSTQVGLIASVTLSGRSSDRLVADMQAGKLAATHTDTYGYAAVTAGPIFRINRVISLYSTVGYAGYFMEIEDKKSNSTYRVIDEKMVAAGLGLQANITRNFVADASYEYVPFGSNNDSGTFALGLGYRF</sequence>
<protein>
    <recommendedName>
        <fullName evidence="6">Outer membrane protein beta-barrel domain-containing protein</fullName>
    </recommendedName>
</protein>
<organism evidence="7 8">
    <name type="scientific">Photobacterium alginatilyticum</name>
    <dbReference type="NCBI Taxonomy" id="1775171"/>
    <lineage>
        <taxon>Bacteria</taxon>
        <taxon>Pseudomonadati</taxon>
        <taxon>Pseudomonadota</taxon>
        <taxon>Gammaproteobacteria</taxon>
        <taxon>Vibrionales</taxon>
        <taxon>Vibrionaceae</taxon>
        <taxon>Photobacterium</taxon>
    </lineage>
</organism>
<dbReference type="SUPFAM" id="SSF56925">
    <property type="entry name" value="OMPA-like"/>
    <property type="match status" value="1"/>
</dbReference>
<dbReference type="InterPro" id="IPR027385">
    <property type="entry name" value="Beta-barrel_OMP"/>
</dbReference>
<accession>A0ABW9YFP3</accession>
<evidence type="ECO:0000256" key="4">
    <source>
        <dbReference type="ARBA" id="ARBA00022729"/>
    </source>
</evidence>
<evidence type="ECO:0000313" key="7">
    <source>
        <dbReference type="EMBL" id="NBI52617.1"/>
    </source>
</evidence>
<comment type="caution">
    <text evidence="7">The sequence shown here is derived from an EMBL/GenBank/DDBJ whole genome shotgun (WGS) entry which is preliminary data.</text>
</comment>
<comment type="subcellular location">
    <subcellularLocation>
        <location evidence="1">Cell outer membrane</location>
        <topology evidence="1">Multi-pass membrane protein</topology>
    </subcellularLocation>
</comment>
<dbReference type="Gene3D" id="2.40.160.20">
    <property type="match status" value="1"/>
</dbReference>
<evidence type="ECO:0000313" key="8">
    <source>
        <dbReference type="Proteomes" id="UP000738517"/>
    </source>
</evidence>
<dbReference type="PROSITE" id="PS00695">
    <property type="entry name" value="ENT_VIR_OMP_2"/>
    <property type="match status" value="1"/>
</dbReference>
<keyword evidence="8" id="KW-1185">Reference proteome</keyword>
<dbReference type="InterPro" id="IPR051723">
    <property type="entry name" value="Bact_OM_Invasion-Related"/>
</dbReference>